<dbReference type="PIRSF" id="PIRSF038994">
    <property type="entry name" value="NagA"/>
    <property type="match status" value="1"/>
</dbReference>
<feature type="domain" description="Amidohydrolase-related" evidence="8">
    <location>
        <begin position="52"/>
        <end position="374"/>
    </location>
</feature>
<keyword evidence="4" id="KW-0119">Carbohydrate metabolism</keyword>
<dbReference type="NCBIfam" id="TIGR00221">
    <property type="entry name" value="nagA"/>
    <property type="match status" value="1"/>
</dbReference>
<dbReference type="SUPFAM" id="SSF51556">
    <property type="entry name" value="Metallo-dependent hydrolases"/>
    <property type="match status" value="1"/>
</dbReference>
<dbReference type="Proteomes" id="UP000236910">
    <property type="component" value="Unassembled WGS sequence"/>
</dbReference>
<evidence type="ECO:0000313" key="9">
    <source>
        <dbReference type="EMBL" id="PMP82921.1"/>
    </source>
</evidence>
<evidence type="ECO:0000256" key="1">
    <source>
        <dbReference type="ARBA" id="ARBA00010716"/>
    </source>
</evidence>
<name>A0A2J6X7F5_9BACT</name>
<evidence type="ECO:0000256" key="6">
    <source>
        <dbReference type="PIRSR" id="PIRSR038994-2"/>
    </source>
</evidence>
<feature type="binding site" evidence="7">
    <location>
        <position position="129"/>
    </location>
    <ligand>
        <name>Zn(2+)</name>
        <dbReference type="ChEBI" id="CHEBI:29105"/>
    </ligand>
</feature>
<keyword evidence="2 7" id="KW-0479">Metal-binding</keyword>
<organism evidence="9 10">
    <name type="scientific">Caldisericum exile</name>
    <dbReference type="NCBI Taxonomy" id="693075"/>
    <lineage>
        <taxon>Bacteria</taxon>
        <taxon>Pseudomonadati</taxon>
        <taxon>Caldisericota/Cryosericota group</taxon>
        <taxon>Caldisericota</taxon>
        <taxon>Caldisericia</taxon>
        <taxon>Caldisericales</taxon>
        <taxon>Caldisericaceae</taxon>
        <taxon>Caldisericum</taxon>
    </lineage>
</organism>
<dbReference type="GO" id="GO:0006046">
    <property type="term" value="P:N-acetylglucosamine catabolic process"/>
    <property type="evidence" value="ECO:0007669"/>
    <property type="project" value="TreeGrafter"/>
</dbReference>
<dbReference type="GO" id="GO:0008448">
    <property type="term" value="F:N-acetylglucosamine-6-phosphate deacetylase activity"/>
    <property type="evidence" value="ECO:0007669"/>
    <property type="project" value="InterPro"/>
</dbReference>
<evidence type="ECO:0000256" key="5">
    <source>
        <dbReference type="PIRSR" id="PIRSR038994-1"/>
    </source>
</evidence>
<dbReference type="Gene3D" id="2.30.40.10">
    <property type="entry name" value="Urease, subunit C, domain 1"/>
    <property type="match status" value="1"/>
</dbReference>
<comment type="caution">
    <text evidence="9">The sequence shown here is derived from an EMBL/GenBank/DDBJ whole genome shotgun (WGS) entry which is preliminary data.</text>
</comment>
<dbReference type="PANTHER" id="PTHR11113">
    <property type="entry name" value="N-ACETYLGLUCOSAMINE-6-PHOSPHATE DEACETYLASE"/>
    <property type="match status" value="1"/>
</dbReference>
<evidence type="ECO:0000256" key="2">
    <source>
        <dbReference type="ARBA" id="ARBA00022723"/>
    </source>
</evidence>
<feature type="binding site" evidence="6">
    <location>
        <position position="248"/>
    </location>
    <ligand>
        <name>substrate</name>
    </ligand>
</feature>
<evidence type="ECO:0000259" key="8">
    <source>
        <dbReference type="Pfam" id="PF01979"/>
    </source>
</evidence>
<proteinExistence type="inferred from homology"/>
<sequence>MESENTIVFKVSRIYLPQYLEGEFFIYVKDGVITQITRENHTRNFIDLTDYIVAPGFVDVHIHGFEGFDVSNGGMDAVIEMSNRLPKTGVVAFLPTFVSLPFENLIGKLKEIDLGYKNFKAVPLGVHIEGAFINPKKKGAMDERFFLEGNVELAEKLIQFGNVKMFTVAPEIPNALNLIRFLNSRNIKVSIGHTEATFDEVKEAYANGADSITHLFNAMAPFNHREPSVIGASFYFDFYLQIIADTHHTSKYVLKLLKPYSNRVVLITDAIEATNLGEGIYKLGGFEVYVKDGEARLSNGTLAGSVLTMDRGFKNLIQYGNFSVEEAVKSSSLNPLKSISELSFGEIKENKLANFVCLDESYTVRKTVIKGKIV</sequence>
<feature type="binding site" evidence="7">
    <location>
        <position position="193"/>
    </location>
    <ligand>
        <name>Zn(2+)</name>
        <dbReference type="ChEBI" id="CHEBI:29105"/>
    </ligand>
</feature>
<feature type="binding site" evidence="6">
    <location>
        <begin position="302"/>
        <end position="304"/>
    </location>
    <ligand>
        <name>substrate</name>
    </ligand>
</feature>
<dbReference type="SUPFAM" id="SSF51338">
    <property type="entry name" value="Composite domain of metallo-dependent hydrolases"/>
    <property type="match status" value="1"/>
</dbReference>
<feature type="active site" description="Proton donor/acceptor" evidence="5">
    <location>
        <position position="269"/>
    </location>
</feature>
<feature type="binding site" evidence="6">
    <location>
        <position position="140"/>
    </location>
    <ligand>
        <name>substrate</name>
    </ligand>
</feature>
<reference evidence="9 10" key="1">
    <citation type="submission" date="2018-01" db="EMBL/GenBank/DDBJ databases">
        <title>Metagenomic assembled genomes from two thermal pools in the Uzon Caldera, Kamchatka, Russia.</title>
        <authorList>
            <person name="Wilkins L."/>
            <person name="Ettinger C."/>
        </authorList>
    </citation>
    <scope>NUCLEOTIDE SEQUENCE [LARGE SCALE GENOMIC DNA]</scope>
    <source>
        <strain evidence="9">ARK-10</strain>
    </source>
</reference>
<dbReference type="InterPro" id="IPR003764">
    <property type="entry name" value="GlcNAc_6-P_deAcase"/>
</dbReference>
<gene>
    <name evidence="9" type="primary">nagA</name>
    <name evidence="9" type="ORF">C0175_02740</name>
</gene>
<feature type="binding site" evidence="6">
    <location>
        <position position="225"/>
    </location>
    <ligand>
        <name>substrate</name>
    </ligand>
</feature>
<comment type="cofactor">
    <cofactor evidence="7">
        <name>a divalent metal cation</name>
        <dbReference type="ChEBI" id="CHEBI:60240"/>
    </cofactor>
    <text evidence="7">Binds 1 divalent metal cation per subunit.</text>
</comment>
<feature type="binding site" evidence="6">
    <location>
        <begin position="217"/>
        <end position="218"/>
    </location>
    <ligand>
        <name>substrate</name>
    </ligand>
</feature>
<dbReference type="InterPro" id="IPR032466">
    <property type="entry name" value="Metal_Hydrolase"/>
</dbReference>
<dbReference type="EMBL" id="PNIX01000159">
    <property type="protein sequence ID" value="PMP82921.1"/>
    <property type="molecule type" value="Genomic_DNA"/>
</dbReference>
<evidence type="ECO:0000256" key="7">
    <source>
        <dbReference type="PIRSR" id="PIRSR038994-3"/>
    </source>
</evidence>
<dbReference type="GO" id="GO:0046872">
    <property type="term" value="F:metal ion binding"/>
    <property type="evidence" value="ECO:0007669"/>
    <property type="project" value="UniProtKB-KW"/>
</dbReference>
<feature type="binding site" evidence="7">
    <location>
        <position position="214"/>
    </location>
    <ligand>
        <name>Zn(2+)</name>
        <dbReference type="ChEBI" id="CHEBI:29105"/>
    </ligand>
</feature>
<dbReference type="PANTHER" id="PTHR11113:SF14">
    <property type="entry name" value="N-ACETYLGLUCOSAMINE-6-PHOSPHATE DEACETYLASE"/>
    <property type="match status" value="1"/>
</dbReference>
<evidence type="ECO:0000256" key="3">
    <source>
        <dbReference type="ARBA" id="ARBA00022801"/>
    </source>
</evidence>
<feature type="non-terminal residue" evidence="9">
    <location>
        <position position="374"/>
    </location>
</feature>
<dbReference type="Pfam" id="PF01979">
    <property type="entry name" value="Amidohydro_1"/>
    <property type="match status" value="1"/>
</dbReference>
<evidence type="ECO:0000256" key="4">
    <source>
        <dbReference type="ARBA" id="ARBA00023277"/>
    </source>
</evidence>
<dbReference type="InterPro" id="IPR011059">
    <property type="entry name" value="Metal-dep_hydrolase_composite"/>
</dbReference>
<dbReference type="Gene3D" id="3.20.20.140">
    <property type="entry name" value="Metal-dependent hydrolases"/>
    <property type="match status" value="1"/>
</dbReference>
<comment type="similarity">
    <text evidence="1">Belongs to the metallo-dependent hydrolases superfamily. NagA family.</text>
</comment>
<keyword evidence="3" id="KW-0378">Hydrolase</keyword>
<dbReference type="AlphaFoldDB" id="A0A2J6X7F5"/>
<dbReference type="CDD" id="cd00854">
    <property type="entry name" value="NagA"/>
    <property type="match status" value="1"/>
</dbReference>
<protein>
    <submittedName>
        <fullName evidence="9">N-acetylglucosamine-6-phosphate deacetylase</fullName>
    </submittedName>
</protein>
<evidence type="ECO:0000313" key="10">
    <source>
        <dbReference type="Proteomes" id="UP000236910"/>
    </source>
</evidence>
<accession>A0A2J6X7F5</accession>
<dbReference type="InterPro" id="IPR006680">
    <property type="entry name" value="Amidohydro-rel"/>
</dbReference>